<comment type="similarity">
    <text evidence="2 3">Belongs to the DegT/DnrJ/EryC1 family.</text>
</comment>
<dbReference type="InterPro" id="IPR015421">
    <property type="entry name" value="PyrdxlP-dep_Trfase_major"/>
</dbReference>
<reference evidence="4 5" key="1">
    <citation type="submission" date="2023-09" db="EMBL/GenBank/DDBJ databases">
        <authorList>
            <person name="Rey-Velasco X."/>
        </authorList>
    </citation>
    <scope>NUCLEOTIDE SEQUENCE [LARGE SCALE GENOMIC DNA]</scope>
    <source>
        <strain evidence="4 5">P007</strain>
    </source>
</reference>
<proteinExistence type="inferred from homology"/>
<dbReference type="PANTHER" id="PTHR30244">
    <property type="entry name" value="TRANSAMINASE"/>
    <property type="match status" value="1"/>
</dbReference>
<dbReference type="EC" id="2.6.1.-" evidence="4"/>
<protein>
    <submittedName>
        <fullName evidence="4">DegT/DnrJ/EryC1/StrS family aminotransferase</fullName>
        <ecNumber evidence="4">2.6.1.-</ecNumber>
    </submittedName>
</protein>
<comment type="caution">
    <text evidence="4">The sequence shown here is derived from an EMBL/GenBank/DDBJ whole genome shotgun (WGS) entry which is preliminary data.</text>
</comment>
<dbReference type="RefSeq" id="WP_311387175.1">
    <property type="nucleotide sequence ID" value="NZ_JAVRHU010000001.1"/>
</dbReference>
<dbReference type="InterPro" id="IPR015424">
    <property type="entry name" value="PyrdxlP-dep_Trfase"/>
</dbReference>
<dbReference type="SUPFAM" id="SSF53383">
    <property type="entry name" value="PLP-dependent transferases"/>
    <property type="match status" value="1"/>
</dbReference>
<accession>A0ABU3BFN4</accession>
<name>A0ABU3BFN4_9FLAO</name>
<evidence type="ECO:0000256" key="3">
    <source>
        <dbReference type="RuleBase" id="RU004508"/>
    </source>
</evidence>
<keyword evidence="4" id="KW-0808">Transferase</keyword>
<dbReference type="InterPro" id="IPR015422">
    <property type="entry name" value="PyrdxlP-dep_Trfase_small"/>
</dbReference>
<keyword evidence="5" id="KW-1185">Reference proteome</keyword>
<dbReference type="EMBL" id="JAVRHU010000001">
    <property type="protein sequence ID" value="MDT0620943.1"/>
    <property type="molecule type" value="Genomic_DNA"/>
</dbReference>
<evidence type="ECO:0000256" key="2">
    <source>
        <dbReference type="ARBA" id="ARBA00037999"/>
    </source>
</evidence>
<dbReference type="InterPro" id="IPR000653">
    <property type="entry name" value="DegT/StrS_aminotransferase"/>
</dbReference>
<evidence type="ECO:0000256" key="1">
    <source>
        <dbReference type="ARBA" id="ARBA00022898"/>
    </source>
</evidence>
<dbReference type="Gene3D" id="3.90.1150.10">
    <property type="entry name" value="Aspartate Aminotransferase, domain 1"/>
    <property type="match status" value="1"/>
</dbReference>
<dbReference type="Gene3D" id="3.40.640.10">
    <property type="entry name" value="Type I PLP-dependent aspartate aminotransferase-like (Major domain)"/>
    <property type="match status" value="1"/>
</dbReference>
<dbReference type="GO" id="GO:0008483">
    <property type="term" value="F:transaminase activity"/>
    <property type="evidence" value="ECO:0007669"/>
    <property type="project" value="UniProtKB-KW"/>
</dbReference>
<keyword evidence="1 3" id="KW-0663">Pyridoxal phosphate</keyword>
<gene>
    <name evidence="4" type="ORF">RM520_04860</name>
</gene>
<dbReference type="Pfam" id="PF01041">
    <property type="entry name" value="DegT_DnrJ_EryC1"/>
    <property type="match status" value="1"/>
</dbReference>
<evidence type="ECO:0000313" key="4">
    <source>
        <dbReference type="EMBL" id="MDT0620943.1"/>
    </source>
</evidence>
<organism evidence="4 5">
    <name type="scientific">Croceitalea vernalis</name>
    <dbReference type="NCBI Taxonomy" id="3075599"/>
    <lineage>
        <taxon>Bacteria</taxon>
        <taxon>Pseudomonadati</taxon>
        <taxon>Bacteroidota</taxon>
        <taxon>Flavobacteriia</taxon>
        <taxon>Flavobacteriales</taxon>
        <taxon>Flavobacteriaceae</taxon>
        <taxon>Croceitalea</taxon>
    </lineage>
</organism>
<dbReference type="PIRSF" id="PIRSF000390">
    <property type="entry name" value="PLP_StrS"/>
    <property type="match status" value="1"/>
</dbReference>
<sequence length="386" mass="43227">MKKIQMVDLVGQYEEIKGQVNSSMQQVLETAAFINGPEVHAFQKELENYLGVKHVIPCANGTDALQICMMGLDLKPGDEVITADFTFAATVEVIALLQLTPVLVDVEVDTFNIDIKAIEKAITPKTKAIVPVHLFGQCANMDAIMEIAEKHNLYVIEDNAQGIGATHTFKDGKKAKSGTIGHVASTSFFPSKNLGCYGDGGAIFTNDDDLAHIIRGIVNHGMYERYHHDVVGVNSRLDSLQATVLRAKLPRLDSYNAKRRATARKYNEAFKNQRDIILPKTVNGCDGICEVCDCHVFHQYTLRILREKRDRLVQHLNENAVPCGVYYPIPLHLQKAYQDNRYNEADFKVTNQLVKEVISLPMHTELDDEQINFITKLVIDCVKKNE</sequence>
<dbReference type="Proteomes" id="UP001250662">
    <property type="component" value="Unassembled WGS sequence"/>
</dbReference>
<dbReference type="CDD" id="cd00616">
    <property type="entry name" value="AHBA_syn"/>
    <property type="match status" value="1"/>
</dbReference>
<dbReference type="PANTHER" id="PTHR30244:SF36">
    <property type="entry name" value="3-OXO-GLUCOSE-6-PHOSPHATE:GLUTAMATE AMINOTRANSFERASE"/>
    <property type="match status" value="1"/>
</dbReference>
<evidence type="ECO:0000313" key="5">
    <source>
        <dbReference type="Proteomes" id="UP001250662"/>
    </source>
</evidence>
<keyword evidence="4" id="KW-0032">Aminotransferase</keyword>